<gene>
    <name evidence="2" type="ORF">BC962_1995</name>
</gene>
<evidence type="ECO:0000313" key="3">
    <source>
        <dbReference type="Proteomes" id="UP000276282"/>
    </source>
</evidence>
<sequence length="138" mass="16208">MLIDIIRLLLDFGLVVLIWIIQRIVYPSFLHFNKENLVRWHRIYTSRFSAIVIPLMFGQLGISIYQVIANPNFYTVSSLVILILIWISTFAIFVPIHSIISNENSSKSDLVSLVNKNWLRTILWTLLFIYSFLEVMDF</sequence>
<feature type="transmembrane region" description="Helical" evidence="1">
    <location>
        <begin position="6"/>
        <end position="26"/>
    </location>
</feature>
<dbReference type="OrthoDB" id="883418at2"/>
<organism evidence="2 3">
    <name type="scientific">Gillisia mitskevichiae</name>
    <dbReference type="NCBI Taxonomy" id="270921"/>
    <lineage>
        <taxon>Bacteria</taxon>
        <taxon>Pseudomonadati</taxon>
        <taxon>Bacteroidota</taxon>
        <taxon>Flavobacteriia</taxon>
        <taxon>Flavobacteriales</taxon>
        <taxon>Flavobacteriaceae</taxon>
        <taxon>Gillisia</taxon>
    </lineage>
</organism>
<keyword evidence="1" id="KW-0812">Transmembrane</keyword>
<name>A0A495PT68_9FLAO</name>
<comment type="caution">
    <text evidence="2">The sequence shown here is derived from an EMBL/GenBank/DDBJ whole genome shotgun (WGS) entry which is preliminary data.</text>
</comment>
<feature type="transmembrane region" description="Helical" evidence="1">
    <location>
        <begin position="47"/>
        <end position="68"/>
    </location>
</feature>
<keyword evidence="1" id="KW-1133">Transmembrane helix</keyword>
<dbReference type="AlphaFoldDB" id="A0A495PT68"/>
<keyword evidence="3" id="KW-1185">Reference proteome</keyword>
<accession>A0A495PT68</accession>
<dbReference type="Proteomes" id="UP000276282">
    <property type="component" value="Unassembled WGS sequence"/>
</dbReference>
<reference evidence="2 3" key="1">
    <citation type="submission" date="2018-10" db="EMBL/GenBank/DDBJ databases">
        <title>Genomic Encyclopedia of Archaeal and Bacterial Type Strains, Phase II (KMG-II): from individual species to whole genera.</title>
        <authorList>
            <person name="Goeker M."/>
        </authorList>
    </citation>
    <scope>NUCLEOTIDE SEQUENCE [LARGE SCALE GENOMIC DNA]</scope>
    <source>
        <strain evidence="2 3">DSM 19839</strain>
    </source>
</reference>
<proteinExistence type="predicted"/>
<dbReference type="EMBL" id="RBLG01000002">
    <property type="protein sequence ID" value="RKS53741.1"/>
    <property type="molecule type" value="Genomic_DNA"/>
</dbReference>
<evidence type="ECO:0000313" key="2">
    <source>
        <dbReference type="EMBL" id="RKS53741.1"/>
    </source>
</evidence>
<dbReference type="RefSeq" id="WP_121345818.1">
    <property type="nucleotide sequence ID" value="NZ_RBLG01000002.1"/>
</dbReference>
<evidence type="ECO:0000256" key="1">
    <source>
        <dbReference type="SAM" id="Phobius"/>
    </source>
</evidence>
<feature type="transmembrane region" description="Helical" evidence="1">
    <location>
        <begin position="117"/>
        <end position="133"/>
    </location>
</feature>
<feature type="transmembrane region" description="Helical" evidence="1">
    <location>
        <begin position="74"/>
        <end position="96"/>
    </location>
</feature>
<keyword evidence="1" id="KW-0472">Membrane</keyword>
<protein>
    <submittedName>
        <fullName evidence="2">Uncharacterized protein</fullName>
    </submittedName>
</protein>